<feature type="transmembrane region" description="Helical" evidence="1">
    <location>
        <begin position="316"/>
        <end position="342"/>
    </location>
</feature>
<dbReference type="AlphaFoldDB" id="E0IBB3"/>
<proteinExistence type="predicted"/>
<dbReference type="GO" id="GO:0004175">
    <property type="term" value="F:endopeptidase activity"/>
    <property type="evidence" value="ECO:0007669"/>
    <property type="project" value="UniProtKB-ARBA"/>
</dbReference>
<keyword evidence="1" id="KW-0472">Membrane</keyword>
<dbReference type="OrthoDB" id="2675631at2"/>
<keyword evidence="1" id="KW-0812">Transmembrane</keyword>
<organism evidence="3 4">
    <name type="scientific">Paenibacillus curdlanolyticus YK9</name>
    <dbReference type="NCBI Taxonomy" id="717606"/>
    <lineage>
        <taxon>Bacteria</taxon>
        <taxon>Bacillati</taxon>
        <taxon>Bacillota</taxon>
        <taxon>Bacilli</taxon>
        <taxon>Bacillales</taxon>
        <taxon>Paenibacillaceae</taxon>
        <taxon>Paenibacillus</taxon>
    </lineage>
</organism>
<evidence type="ECO:0000313" key="3">
    <source>
        <dbReference type="EMBL" id="EFM09993.1"/>
    </source>
</evidence>
<dbReference type="STRING" id="717606.PaecuDRAFT_2952"/>
<dbReference type="InterPro" id="IPR003675">
    <property type="entry name" value="Rce1/LyrA-like_dom"/>
</dbReference>
<keyword evidence="1" id="KW-1133">Transmembrane helix</keyword>
<feature type="transmembrane region" description="Helical" evidence="1">
    <location>
        <begin position="442"/>
        <end position="460"/>
    </location>
</feature>
<protein>
    <submittedName>
        <fullName evidence="3">Abortive infection protein</fullName>
    </submittedName>
</protein>
<evidence type="ECO:0000259" key="2">
    <source>
        <dbReference type="Pfam" id="PF02517"/>
    </source>
</evidence>
<evidence type="ECO:0000313" key="4">
    <source>
        <dbReference type="Proteomes" id="UP000005387"/>
    </source>
</evidence>
<dbReference type="RefSeq" id="WP_006038940.1">
    <property type="nucleotide sequence ID" value="NZ_AEDD01000008.1"/>
</dbReference>
<feature type="transmembrane region" description="Helical" evidence="1">
    <location>
        <begin position="516"/>
        <end position="533"/>
    </location>
</feature>
<dbReference type="Pfam" id="PF02517">
    <property type="entry name" value="Rce1-like"/>
    <property type="match status" value="1"/>
</dbReference>
<feature type="transmembrane region" description="Helical" evidence="1">
    <location>
        <begin position="407"/>
        <end position="430"/>
    </location>
</feature>
<accession>E0IBB3</accession>
<feature type="domain" description="CAAX prenyl protease 2/Lysostaphin resistance protein A-like" evidence="2">
    <location>
        <begin position="409"/>
        <end position="500"/>
    </location>
</feature>
<feature type="transmembrane region" description="Helical" evidence="1">
    <location>
        <begin position="368"/>
        <end position="387"/>
    </location>
</feature>
<feature type="transmembrane region" description="Helical" evidence="1">
    <location>
        <begin position="278"/>
        <end position="296"/>
    </location>
</feature>
<name>E0IBB3_9BACL</name>
<reference evidence="3 4" key="1">
    <citation type="submission" date="2010-07" db="EMBL/GenBank/DDBJ databases">
        <title>The draft genome of Paenibacillus curdlanolyticus YK9.</title>
        <authorList>
            <consortium name="US DOE Joint Genome Institute (JGI-PGF)"/>
            <person name="Lucas S."/>
            <person name="Copeland A."/>
            <person name="Lapidus A."/>
            <person name="Cheng J.-F."/>
            <person name="Bruce D."/>
            <person name="Goodwin L."/>
            <person name="Pitluck S."/>
            <person name="Land M.L."/>
            <person name="Hauser L."/>
            <person name="Chang Y.-J."/>
            <person name="Jeffries C."/>
            <person name="Anderson I.J."/>
            <person name="Johnson E."/>
            <person name="Loganathan U."/>
            <person name="Mulhopadhyay B."/>
            <person name="Kyrpides N."/>
            <person name="Woyke T.J."/>
        </authorList>
    </citation>
    <scope>NUCLEOTIDE SEQUENCE [LARGE SCALE GENOMIC DNA]</scope>
    <source>
        <strain evidence="3 4">YK9</strain>
    </source>
</reference>
<evidence type="ECO:0000256" key="1">
    <source>
        <dbReference type="SAM" id="Phobius"/>
    </source>
</evidence>
<dbReference type="Proteomes" id="UP000005387">
    <property type="component" value="Unassembled WGS sequence"/>
</dbReference>
<dbReference type="EMBL" id="AEDD01000008">
    <property type="protein sequence ID" value="EFM09993.1"/>
    <property type="molecule type" value="Genomic_DNA"/>
</dbReference>
<keyword evidence="4" id="KW-1185">Reference proteome</keyword>
<dbReference type="GO" id="GO:0080120">
    <property type="term" value="P:CAAX-box protein maturation"/>
    <property type="evidence" value="ECO:0007669"/>
    <property type="project" value="UniProtKB-ARBA"/>
</dbReference>
<gene>
    <name evidence="3" type="ORF">PaecuDRAFT_2952</name>
</gene>
<feature type="transmembrane region" description="Helical" evidence="1">
    <location>
        <begin position="241"/>
        <end position="266"/>
    </location>
</feature>
<sequence>MTENPLLPQRIPRILLFLGTVGLLLFVCIQLLPIFAVSSPEDPDNQASASVISRETADKKALALAEERFGGATEAPHTVHQSDSLLYGYLSKENKLTDFAHTYDARFPTDTFQSQVNTKYGELFVYTHMESGRIVGWRLFPVGDDRTKASSRYVSEWTKLQFARKTAIAEGFRSTDLRDGQVNGNVATFEPKSYKMEEAQLRLQVTVQALDRSGTLTAISYHAAFEAPSGYIVNVKSQDKLAASLSLFGSLLMNALLFLLAIIMAIRTRRSTSFRRGLLLAGLFLLFYVVNNYNMADGIRASYGERPNAETLTVAGLLFSNLFTALMAISVWFSLIGGDGIWRRDGRRLWARYREPGYGDHVWRAMKLSYPLALAMLGAQSILLYSLDRSIGSWSTTSVESSPYNFAIPLLYPLLAWCAAISEEALYRLFGIALFTKLFRNKFIGCLLPTIIWALGHVTYPVYPSYSRLIELTIVGLLFCWLFLRYGFIAAVFTHAVLDTLLMAFDLITIGSVVNWLAALFYLVLPVGIAWVLRTITNRRMNAAGG</sequence>
<dbReference type="eggNOG" id="COG1266">
    <property type="taxonomic scope" value="Bacteria"/>
</dbReference>